<dbReference type="PANTHER" id="PTHR33121:SF76">
    <property type="entry name" value="SIGNALING PROTEIN"/>
    <property type="match status" value="1"/>
</dbReference>
<dbReference type="SUPFAM" id="SSF141868">
    <property type="entry name" value="EAL domain-like"/>
    <property type="match status" value="1"/>
</dbReference>
<dbReference type="Gene3D" id="3.20.20.450">
    <property type="entry name" value="EAL domain"/>
    <property type="match status" value="1"/>
</dbReference>
<gene>
    <name evidence="2" type="ORF">F6X38_19095</name>
</gene>
<dbReference type="SMART" id="SM00052">
    <property type="entry name" value="EAL"/>
    <property type="match status" value="1"/>
</dbReference>
<feature type="domain" description="EAL" evidence="1">
    <location>
        <begin position="166"/>
        <end position="409"/>
    </location>
</feature>
<dbReference type="PROSITE" id="PS50883">
    <property type="entry name" value="EAL"/>
    <property type="match status" value="1"/>
</dbReference>
<accession>A0A7V7PLN3</accession>
<evidence type="ECO:0000259" key="1">
    <source>
        <dbReference type="PROSITE" id="PS50883"/>
    </source>
</evidence>
<dbReference type="PANTHER" id="PTHR33121">
    <property type="entry name" value="CYCLIC DI-GMP PHOSPHODIESTERASE PDEF"/>
    <property type="match status" value="1"/>
</dbReference>
<proteinExistence type="predicted"/>
<comment type="caution">
    <text evidence="2">The sequence shown here is derived from an EMBL/GenBank/DDBJ whole genome shotgun (WGS) entry which is preliminary data.</text>
</comment>
<organism evidence="2 3">
    <name type="scientific">Plantimonas leprariae</name>
    <dbReference type="NCBI Taxonomy" id="2615207"/>
    <lineage>
        <taxon>Bacteria</taxon>
        <taxon>Pseudomonadati</taxon>
        <taxon>Pseudomonadota</taxon>
        <taxon>Alphaproteobacteria</taxon>
        <taxon>Hyphomicrobiales</taxon>
        <taxon>Aurantimonadaceae</taxon>
        <taxon>Plantimonas</taxon>
    </lineage>
</organism>
<dbReference type="Proteomes" id="UP000432089">
    <property type="component" value="Unassembled WGS sequence"/>
</dbReference>
<evidence type="ECO:0000313" key="2">
    <source>
        <dbReference type="EMBL" id="KAB0677228.1"/>
    </source>
</evidence>
<dbReference type="SMART" id="SM00065">
    <property type="entry name" value="GAF"/>
    <property type="match status" value="1"/>
</dbReference>
<name>A0A7V7PLN3_9HYPH</name>
<dbReference type="EMBL" id="VZDO01000018">
    <property type="protein sequence ID" value="KAB0677228.1"/>
    <property type="molecule type" value="Genomic_DNA"/>
</dbReference>
<dbReference type="SUPFAM" id="SSF55781">
    <property type="entry name" value="GAF domain-like"/>
    <property type="match status" value="1"/>
</dbReference>
<protein>
    <submittedName>
        <fullName evidence="2">EAL domain-containing protein</fullName>
    </submittedName>
</protein>
<dbReference type="Pfam" id="PF00563">
    <property type="entry name" value="EAL"/>
    <property type="match status" value="1"/>
</dbReference>
<keyword evidence="3" id="KW-1185">Reference proteome</keyword>
<dbReference type="GO" id="GO:0071111">
    <property type="term" value="F:cyclic-guanylate-specific phosphodiesterase activity"/>
    <property type="evidence" value="ECO:0007669"/>
    <property type="project" value="InterPro"/>
</dbReference>
<evidence type="ECO:0000313" key="3">
    <source>
        <dbReference type="Proteomes" id="UP000432089"/>
    </source>
</evidence>
<dbReference type="RefSeq" id="WP_150972499.1">
    <property type="nucleotide sequence ID" value="NZ_VZDO01000018.1"/>
</dbReference>
<dbReference type="AlphaFoldDB" id="A0A7V7PLN3"/>
<dbReference type="InterPro" id="IPR001633">
    <property type="entry name" value="EAL_dom"/>
</dbReference>
<dbReference type="Gene3D" id="3.30.450.40">
    <property type="match status" value="1"/>
</dbReference>
<dbReference type="InterPro" id="IPR029016">
    <property type="entry name" value="GAF-like_dom_sf"/>
</dbReference>
<reference evidence="2 3" key="1">
    <citation type="submission" date="2019-09" db="EMBL/GenBank/DDBJ databases">
        <title>YIM 132180 draft genome.</title>
        <authorList>
            <person name="Zhang K."/>
        </authorList>
    </citation>
    <scope>NUCLEOTIDE SEQUENCE [LARGE SCALE GENOMIC DNA]</scope>
    <source>
        <strain evidence="2 3">YIM 132180</strain>
    </source>
</reference>
<dbReference type="Pfam" id="PF13185">
    <property type="entry name" value="GAF_2"/>
    <property type="match status" value="1"/>
</dbReference>
<dbReference type="InterPro" id="IPR035919">
    <property type="entry name" value="EAL_sf"/>
</dbReference>
<sequence>MGQRADVLEPSAETHAVLLDDVADILRTVRANLDMDIAFVGEFVGGTRVLRHVDAAREPSPIRAGDAAPLSETYCARVVDGRLPELIRDTGEFAAARSLPATRELPVGAHLSVPIRLSDGRIYGTFCCFAFEPDAALGQRDLNMLRTFADIAARRIDKDLKLGSVRSEKAARVRAVLEAGGPTVVYQPVYLIDGLRVAGAEALARFPMEPRRPPDEWFREAVEVGLQTELEFAAIRNALAGYREVWRGHRVQLGLNASPATIVHPRFPDLFEGYPTDRIVIELTEHEEVRDYAPLVAELACLRASNMRIAIDDVGAGYASMRHILAIRPDIMKLDLGIVRAIDSDAMKLALATSLVNFAGQFNCKVVAEGVETEGELDVLRCLDVQAAQGYLLGRPEPVAALLRRLSRG</sequence>
<dbReference type="InterPro" id="IPR003018">
    <property type="entry name" value="GAF"/>
</dbReference>
<dbReference type="InterPro" id="IPR050706">
    <property type="entry name" value="Cyclic-di-GMP_PDE-like"/>
</dbReference>
<dbReference type="CDD" id="cd01948">
    <property type="entry name" value="EAL"/>
    <property type="match status" value="1"/>
</dbReference>